<dbReference type="STRING" id="314230.DSM3645_15120"/>
<protein>
    <submittedName>
        <fullName evidence="1">Uncharacterized protein</fullName>
    </submittedName>
</protein>
<organism evidence="1 2">
    <name type="scientific">Blastopirellula marina DSM 3645</name>
    <dbReference type="NCBI Taxonomy" id="314230"/>
    <lineage>
        <taxon>Bacteria</taxon>
        <taxon>Pseudomonadati</taxon>
        <taxon>Planctomycetota</taxon>
        <taxon>Planctomycetia</taxon>
        <taxon>Pirellulales</taxon>
        <taxon>Pirellulaceae</taxon>
        <taxon>Blastopirellula</taxon>
    </lineage>
</organism>
<name>A4A243_9BACT</name>
<dbReference type="HOGENOM" id="CLU_2421085_0_0_0"/>
<sequence>MLKIDMATRIIKLRKIFENRNDIVLINLARHRLFLQRVTGNRKTDIIAELSRRRYAKLPKVRAGCAVLACGVYHRKSVGATMKSIVARLAS</sequence>
<dbReference type="AlphaFoldDB" id="A4A243"/>
<dbReference type="EMBL" id="AANZ01000041">
    <property type="protein sequence ID" value="EAQ77146.1"/>
    <property type="molecule type" value="Genomic_DNA"/>
</dbReference>
<evidence type="ECO:0000313" key="1">
    <source>
        <dbReference type="EMBL" id="EAQ77146.1"/>
    </source>
</evidence>
<accession>A4A243</accession>
<evidence type="ECO:0000313" key="2">
    <source>
        <dbReference type="Proteomes" id="UP000004358"/>
    </source>
</evidence>
<gene>
    <name evidence="1" type="ORF">DSM3645_15120</name>
</gene>
<dbReference type="Proteomes" id="UP000004358">
    <property type="component" value="Unassembled WGS sequence"/>
</dbReference>
<comment type="caution">
    <text evidence="1">The sequence shown here is derived from an EMBL/GenBank/DDBJ whole genome shotgun (WGS) entry which is preliminary data.</text>
</comment>
<reference evidence="1 2" key="1">
    <citation type="submission" date="2006-02" db="EMBL/GenBank/DDBJ databases">
        <authorList>
            <person name="Amann R."/>
            <person name="Ferriera S."/>
            <person name="Johnson J."/>
            <person name="Kravitz S."/>
            <person name="Halpern A."/>
            <person name="Remington K."/>
            <person name="Beeson K."/>
            <person name="Tran B."/>
            <person name="Rogers Y.-H."/>
            <person name="Friedman R."/>
            <person name="Venter J.C."/>
        </authorList>
    </citation>
    <scope>NUCLEOTIDE SEQUENCE [LARGE SCALE GENOMIC DNA]</scope>
    <source>
        <strain evidence="1 2">DSM 3645</strain>
    </source>
</reference>
<proteinExistence type="predicted"/>